<name>A0A2J6S9P6_HYAVF</name>
<dbReference type="STRING" id="1149755.A0A2J6S9P6"/>
<feature type="compositionally biased region" description="Basic and acidic residues" evidence="7">
    <location>
        <begin position="261"/>
        <end position="276"/>
    </location>
</feature>
<dbReference type="EMBL" id="KZ613938">
    <property type="protein sequence ID" value="PMD47492.1"/>
    <property type="molecule type" value="Genomic_DNA"/>
</dbReference>
<reference evidence="8 9" key="1">
    <citation type="submission" date="2016-04" db="EMBL/GenBank/DDBJ databases">
        <title>A degradative enzymes factory behind the ericoid mycorrhizal symbiosis.</title>
        <authorList>
            <consortium name="DOE Joint Genome Institute"/>
            <person name="Martino E."/>
            <person name="Morin E."/>
            <person name="Grelet G."/>
            <person name="Kuo A."/>
            <person name="Kohler A."/>
            <person name="Daghino S."/>
            <person name="Barry K."/>
            <person name="Choi C."/>
            <person name="Cichocki N."/>
            <person name="Clum A."/>
            <person name="Copeland A."/>
            <person name="Hainaut M."/>
            <person name="Haridas S."/>
            <person name="Labutti K."/>
            <person name="Lindquist E."/>
            <person name="Lipzen A."/>
            <person name="Khouja H.-R."/>
            <person name="Murat C."/>
            <person name="Ohm R."/>
            <person name="Olson A."/>
            <person name="Spatafora J."/>
            <person name="Veneault-Fourrey C."/>
            <person name="Henrissat B."/>
            <person name="Grigoriev I."/>
            <person name="Martin F."/>
            <person name="Perotto S."/>
        </authorList>
    </citation>
    <scope>NUCLEOTIDE SEQUENCE [LARGE SCALE GENOMIC DNA]</scope>
    <source>
        <strain evidence="8 9">F</strain>
    </source>
</reference>
<evidence type="ECO:0000256" key="3">
    <source>
        <dbReference type="ARBA" id="ARBA00022692"/>
    </source>
</evidence>
<dbReference type="PANTHER" id="PTHR11266:SF113">
    <property type="entry name" value="MEMBRANE PROTEIN, MPV17_PMP22 FAMILY, PUTATIVE (AFU_ORTHOLOGUE AFUA_1G13840)-RELATED"/>
    <property type="match status" value="1"/>
</dbReference>
<dbReference type="PANTHER" id="PTHR11266">
    <property type="entry name" value="PEROXISOMAL MEMBRANE PROTEIN 2, PXMP2 MPV17"/>
    <property type="match status" value="1"/>
</dbReference>
<evidence type="ECO:0000313" key="9">
    <source>
        <dbReference type="Proteomes" id="UP000235786"/>
    </source>
</evidence>
<protein>
    <submittedName>
        <fullName evidence="8">Uncharacterized protein</fullName>
    </submittedName>
</protein>
<evidence type="ECO:0000256" key="7">
    <source>
        <dbReference type="SAM" id="MobiDB-lite"/>
    </source>
</evidence>
<keyword evidence="9" id="KW-1185">Reference proteome</keyword>
<keyword evidence="3" id="KW-0812">Transmembrane</keyword>
<sequence>MAVFTIKAASRAVLRRTHFPSRQQPNLTKRHHSSGNPATRPKAEDDPANGTSIPIPATVANVPLWQRLGPLSRGFQAYGRSQRKRPYATQFCSSLVIYFLGDLSAQNINGDEYDPKRTLRALVISAGSSIPSYKWFMFLGNNFNYSSKILSLATKVTVNQICFTPIFNTYFFGMQSLLSGDSLSEVWDRIKRTVPTSMINSCKLWPAVTAFSFTFIDPQYRSIFAGFIAIGWQTYLSYLNRKAEMAEADERALTSSSGSGGKREAARQENTQKIEA</sequence>
<proteinExistence type="inferred from homology"/>
<evidence type="ECO:0000256" key="5">
    <source>
        <dbReference type="ARBA" id="ARBA00023136"/>
    </source>
</evidence>
<keyword evidence="5" id="KW-0472">Membrane</keyword>
<evidence type="ECO:0000256" key="1">
    <source>
        <dbReference type="ARBA" id="ARBA00004141"/>
    </source>
</evidence>
<evidence type="ECO:0000256" key="4">
    <source>
        <dbReference type="ARBA" id="ARBA00022989"/>
    </source>
</evidence>
<comment type="subcellular location">
    <subcellularLocation>
        <location evidence="1">Membrane</location>
        <topology evidence="1">Multi-pass membrane protein</topology>
    </subcellularLocation>
</comment>
<dbReference type="AlphaFoldDB" id="A0A2J6S9P6"/>
<accession>A0A2J6S9P6</accession>
<gene>
    <name evidence="8" type="ORF">L207DRAFT_628127</name>
</gene>
<comment type="similarity">
    <text evidence="2 6">Belongs to the peroxisomal membrane protein PXMP2/4 family.</text>
</comment>
<dbReference type="Proteomes" id="UP000235786">
    <property type="component" value="Unassembled WGS sequence"/>
</dbReference>
<feature type="region of interest" description="Disordered" evidence="7">
    <location>
        <begin position="16"/>
        <end position="51"/>
    </location>
</feature>
<feature type="region of interest" description="Disordered" evidence="7">
    <location>
        <begin position="250"/>
        <end position="276"/>
    </location>
</feature>
<dbReference type="OrthoDB" id="430207at2759"/>
<keyword evidence="4" id="KW-1133">Transmembrane helix</keyword>
<dbReference type="GO" id="GO:0005739">
    <property type="term" value="C:mitochondrion"/>
    <property type="evidence" value="ECO:0007669"/>
    <property type="project" value="TreeGrafter"/>
</dbReference>
<dbReference type="GO" id="GO:0016020">
    <property type="term" value="C:membrane"/>
    <property type="evidence" value="ECO:0007669"/>
    <property type="project" value="UniProtKB-SubCell"/>
</dbReference>
<evidence type="ECO:0000256" key="2">
    <source>
        <dbReference type="ARBA" id="ARBA00006824"/>
    </source>
</evidence>
<organism evidence="8 9">
    <name type="scientific">Hyaloscypha variabilis (strain UAMH 11265 / GT02V1 / F)</name>
    <name type="common">Meliniomyces variabilis</name>
    <dbReference type="NCBI Taxonomy" id="1149755"/>
    <lineage>
        <taxon>Eukaryota</taxon>
        <taxon>Fungi</taxon>
        <taxon>Dikarya</taxon>
        <taxon>Ascomycota</taxon>
        <taxon>Pezizomycotina</taxon>
        <taxon>Leotiomycetes</taxon>
        <taxon>Helotiales</taxon>
        <taxon>Hyaloscyphaceae</taxon>
        <taxon>Hyaloscypha</taxon>
        <taxon>Hyaloscypha variabilis</taxon>
    </lineage>
</organism>
<dbReference type="Pfam" id="PF04117">
    <property type="entry name" value="Mpv17_PMP22"/>
    <property type="match status" value="1"/>
</dbReference>
<evidence type="ECO:0000313" key="8">
    <source>
        <dbReference type="EMBL" id="PMD47492.1"/>
    </source>
</evidence>
<evidence type="ECO:0000256" key="6">
    <source>
        <dbReference type="RuleBase" id="RU363053"/>
    </source>
</evidence>
<dbReference type="InterPro" id="IPR007248">
    <property type="entry name" value="Mpv17_PMP22"/>
</dbReference>